<accession>A0ABZ0CSM3</accession>
<gene>
    <name evidence="1" type="ORF">RXV79_24155</name>
</gene>
<dbReference type="RefSeq" id="WP_316700636.1">
    <property type="nucleotide sequence ID" value="NZ_CP136336.1"/>
</dbReference>
<keyword evidence="2" id="KW-1185">Reference proteome</keyword>
<reference evidence="1 2" key="1">
    <citation type="submission" date="2023-10" db="EMBL/GenBank/DDBJ databases">
        <title>Bacteria for the degradation of biodegradable plastic PBAT(Polybutylene adipate terephthalate).</title>
        <authorList>
            <person name="Weon H.-Y."/>
            <person name="Yeon J."/>
        </authorList>
    </citation>
    <scope>NUCLEOTIDE SEQUENCE [LARGE SCALE GENOMIC DNA]</scope>
    <source>
        <strain evidence="1 2">SBD 7-3</strain>
    </source>
</reference>
<organism evidence="1 2">
    <name type="scientific">Piscinibacter gummiphilus</name>
    <dbReference type="NCBI Taxonomy" id="946333"/>
    <lineage>
        <taxon>Bacteria</taxon>
        <taxon>Pseudomonadati</taxon>
        <taxon>Pseudomonadota</taxon>
        <taxon>Betaproteobacteria</taxon>
        <taxon>Burkholderiales</taxon>
        <taxon>Sphaerotilaceae</taxon>
        <taxon>Piscinibacter</taxon>
    </lineage>
</organism>
<evidence type="ECO:0000313" key="1">
    <source>
        <dbReference type="EMBL" id="WOB07984.1"/>
    </source>
</evidence>
<name>A0ABZ0CSM3_9BURK</name>
<dbReference type="InterPro" id="IPR015942">
    <property type="entry name" value="Asp/Glu/hydantoin_racemase"/>
</dbReference>
<dbReference type="EMBL" id="CP136336">
    <property type="protein sequence ID" value="WOB07984.1"/>
    <property type="molecule type" value="Genomic_DNA"/>
</dbReference>
<evidence type="ECO:0000313" key="2">
    <source>
        <dbReference type="Proteomes" id="UP001303946"/>
    </source>
</evidence>
<proteinExistence type="predicted"/>
<sequence length="214" mass="22350">MADIAFLHTSPAHVATFDALVKDVAPQLTASHLVREDLLARAQVEGLDDPGLIAGVRSALQSAASQSRVVVCSCSTLGGLAEATRASVPITRIDRAMADEAVQRGAPVLMVAAVQSTLEPTAQLLRSSAERVGRPLAMRSLCVEEAWPHFEAGRREAYLDRIASAVRRHAKPGDTVVLAQASMAGAADLLADTGLLVLSSPRLGVEVAVRVCGG</sequence>
<dbReference type="Proteomes" id="UP001303946">
    <property type="component" value="Chromosome"/>
</dbReference>
<protein>
    <submittedName>
        <fullName evidence="1">Aspartate/glutamate racemase family protein</fullName>
    </submittedName>
</protein>
<dbReference type="Pfam" id="PF01177">
    <property type="entry name" value="Asp_Glu_race"/>
    <property type="match status" value="1"/>
</dbReference>